<proteinExistence type="predicted"/>
<sequence>MNEYSAVYGDAIDSTLELLETNKQFAYIIDVRTKMARIDVPDWNGNDFNKAVAKLVTYLMPHLEPSLPFDATELSQDEYYRFWEGLAEHLLMTVE</sequence>
<evidence type="ECO:0000313" key="2">
    <source>
        <dbReference type="Proteomes" id="UP000886667"/>
    </source>
</evidence>
<dbReference type="AlphaFoldDB" id="A0A9E4K9K3"/>
<dbReference type="EMBL" id="JAEPCM010000091">
    <property type="protein sequence ID" value="MCG7945361.1"/>
    <property type="molecule type" value="Genomic_DNA"/>
</dbReference>
<gene>
    <name evidence="1" type="ORF">JAZ07_03335</name>
</gene>
<comment type="caution">
    <text evidence="1">The sequence shown here is derived from an EMBL/GenBank/DDBJ whole genome shotgun (WGS) entry which is preliminary data.</text>
</comment>
<name>A0A9E4K9K3_9GAMM</name>
<accession>A0A9E4K9K3</accession>
<evidence type="ECO:0000313" key="1">
    <source>
        <dbReference type="EMBL" id="MCG7945361.1"/>
    </source>
</evidence>
<protein>
    <submittedName>
        <fullName evidence="1">Uncharacterized protein</fullName>
    </submittedName>
</protein>
<reference evidence="1" key="1">
    <citation type="journal article" date="2021" name="Proc. Natl. Acad. Sci. U.S.A.">
        <title>Global biogeography of chemosynthetic symbionts reveals both localized and globally distributed symbiont groups. .</title>
        <authorList>
            <person name="Osvatic J.T."/>
            <person name="Wilkins L.G.E."/>
            <person name="Leibrecht L."/>
            <person name="Leray M."/>
            <person name="Zauner S."/>
            <person name="Polzin J."/>
            <person name="Camacho Y."/>
            <person name="Gros O."/>
            <person name="van Gils J.A."/>
            <person name="Eisen J.A."/>
            <person name="Petersen J.M."/>
            <person name="Yuen B."/>
        </authorList>
    </citation>
    <scope>NUCLEOTIDE SEQUENCE</scope>
    <source>
        <strain evidence="1">MAGclacostrist064TRANS</strain>
    </source>
</reference>
<dbReference type="Proteomes" id="UP000886667">
    <property type="component" value="Unassembled WGS sequence"/>
</dbReference>
<organism evidence="1 2">
    <name type="scientific">Candidatus Thiodiazotropha taylori</name>
    <dbReference type="NCBI Taxonomy" id="2792791"/>
    <lineage>
        <taxon>Bacteria</taxon>
        <taxon>Pseudomonadati</taxon>
        <taxon>Pseudomonadota</taxon>
        <taxon>Gammaproteobacteria</taxon>
        <taxon>Chromatiales</taxon>
        <taxon>Sedimenticolaceae</taxon>
        <taxon>Candidatus Thiodiazotropha</taxon>
    </lineage>
</organism>